<protein>
    <submittedName>
        <fullName evidence="2">Uncharacterized protein</fullName>
    </submittedName>
</protein>
<dbReference type="RefSeq" id="WP_144308040.1">
    <property type="nucleotide sequence ID" value="NZ_VMNK01000003.1"/>
</dbReference>
<dbReference type="Proteomes" id="UP000319502">
    <property type="component" value="Unassembled WGS sequence"/>
</dbReference>
<proteinExistence type="predicted"/>
<sequence>MELIGAVAIVVVVLAGAYLAGKCKKQDGLARIEADPTLAARVYLRADAETGAFWLHAEMRTGKKLRLAAPWDLDATLARLAAVELHLSEDDQAALTASRVASASAAEPQSRRAEGFTAAHA</sequence>
<accession>A0A557R022</accession>
<dbReference type="OrthoDB" id="9181820at2"/>
<evidence type="ECO:0000313" key="3">
    <source>
        <dbReference type="Proteomes" id="UP000319502"/>
    </source>
</evidence>
<name>A0A557R022_9RHOO</name>
<dbReference type="EMBL" id="VMNK01000003">
    <property type="protein sequence ID" value="TVO58499.1"/>
    <property type="molecule type" value="Genomic_DNA"/>
</dbReference>
<keyword evidence="3" id="KW-1185">Reference proteome</keyword>
<evidence type="ECO:0000313" key="2">
    <source>
        <dbReference type="EMBL" id="TVO58499.1"/>
    </source>
</evidence>
<reference evidence="2 3" key="1">
    <citation type="submission" date="2019-07" db="EMBL/GenBank/DDBJ databases">
        <title>The pathways for chlorine oxyanion respiration interact through the shared metabolite chlorate.</title>
        <authorList>
            <person name="Barnum T.P."/>
            <person name="Cheng Y."/>
            <person name="Hill K.A."/>
            <person name="Lucas L.N."/>
            <person name="Carlson H.K."/>
            <person name="Coates J.D."/>
        </authorList>
    </citation>
    <scope>NUCLEOTIDE SEQUENCE [LARGE SCALE GENOMIC DNA]</scope>
    <source>
        <strain evidence="2 3">SFB-3</strain>
    </source>
</reference>
<dbReference type="AlphaFoldDB" id="A0A557R022"/>
<evidence type="ECO:0000256" key="1">
    <source>
        <dbReference type="SAM" id="MobiDB-lite"/>
    </source>
</evidence>
<gene>
    <name evidence="2" type="ORF">FHP91_02185</name>
</gene>
<feature type="region of interest" description="Disordered" evidence="1">
    <location>
        <begin position="98"/>
        <end position="121"/>
    </location>
</feature>
<organism evidence="2 3">
    <name type="scientific">Denitromonas halophila</name>
    <dbReference type="NCBI Taxonomy" id="1629404"/>
    <lineage>
        <taxon>Bacteria</taxon>
        <taxon>Pseudomonadati</taxon>
        <taxon>Pseudomonadota</taxon>
        <taxon>Betaproteobacteria</taxon>
        <taxon>Rhodocyclales</taxon>
        <taxon>Zoogloeaceae</taxon>
        <taxon>Denitromonas</taxon>
    </lineage>
</organism>
<comment type="caution">
    <text evidence="2">The sequence shown here is derived from an EMBL/GenBank/DDBJ whole genome shotgun (WGS) entry which is preliminary data.</text>
</comment>